<dbReference type="GO" id="GO:0008270">
    <property type="term" value="F:zinc ion binding"/>
    <property type="evidence" value="ECO:0007669"/>
    <property type="project" value="UniProtKB-KW"/>
</dbReference>
<evidence type="ECO:0000259" key="3">
    <source>
        <dbReference type="PROSITE" id="PS50158"/>
    </source>
</evidence>
<comment type="caution">
    <text evidence="4">The sequence shown here is derived from an EMBL/GenBank/DDBJ whole genome shotgun (WGS) entry which is preliminary data.</text>
</comment>
<dbReference type="InterPro" id="IPR001878">
    <property type="entry name" value="Znf_CCHC"/>
</dbReference>
<feature type="domain" description="CCHC-type" evidence="3">
    <location>
        <begin position="143"/>
        <end position="157"/>
    </location>
</feature>
<evidence type="ECO:0000313" key="5">
    <source>
        <dbReference type="Proteomes" id="UP001630127"/>
    </source>
</evidence>
<protein>
    <recommendedName>
        <fullName evidence="3">CCHC-type domain-containing protein</fullName>
    </recommendedName>
</protein>
<organism evidence="4 5">
    <name type="scientific">Cinchona calisaya</name>
    <dbReference type="NCBI Taxonomy" id="153742"/>
    <lineage>
        <taxon>Eukaryota</taxon>
        <taxon>Viridiplantae</taxon>
        <taxon>Streptophyta</taxon>
        <taxon>Embryophyta</taxon>
        <taxon>Tracheophyta</taxon>
        <taxon>Spermatophyta</taxon>
        <taxon>Magnoliopsida</taxon>
        <taxon>eudicotyledons</taxon>
        <taxon>Gunneridae</taxon>
        <taxon>Pentapetalae</taxon>
        <taxon>asterids</taxon>
        <taxon>lamiids</taxon>
        <taxon>Gentianales</taxon>
        <taxon>Rubiaceae</taxon>
        <taxon>Cinchonoideae</taxon>
        <taxon>Cinchoneae</taxon>
        <taxon>Cinchona</taxon>
    </lineage>
</organism>
<dbReference type="EMBL" id="JBJUIK010000003">
    <property type="protein sequence ID" value="KAL3532590.1"/>
    <property type="molecule type" value="Genomic_DNA"/>
</dbReference>
<reference evidence="4 5" key="1">
    <citation type="submission" date="2024-11" db="EMBL/GenBank/DDBJ databases">
        <title>A near-complete genome assembly of Cinchona calisaya.</title>
        <authorList>
            <person name="Lian D.C."/>
            <person name="Zhao X.W."/>
            <person name="Wei L."/>
        </authorList>
    </citation>
    <scope>NUCLEOTIDE SEQUENCE [LARGE SCALE GENOMIC DNA]</scope>
    <source>
        <tissue evidence="4">Nenye</tissue>
    </source>
</reference>
<gene>
    <name evidence="4" type="ORF">ACH5RR_006111</name>
</gene>
<dbReference type="AlphaFoldDB" id="A0ABD3AN28"/>
<keyword evidence="1" id="KW-0863">Zinc-finger</keyword>
<dbReference type="InterPro" id="IPR036875">
    <property type="entry name" value="Znf_CCHC_sf"/>
</dbReference>
<dbReference type="PROSITE" id="PS50158">
    <property type="entry name" value="ZF_CCHC"/>
    <property type="match status" value="1"/>
</dbReference>
<name>A0ABD3AN28_9GENT</name>
<evidence type="ECO:0000256" key="2">
    <source>
        <dbReference type="SAM" id="MobiDB-lite"/>
    </source>
</evidence>
<feature type="region of interest" description="Disordered" evidence="2">
    <location>
        <begin position="95"/>
        <end position="134"/>
    </location>
</feature>
<proteinExistence type="predicted"/>
<evidence type="ECO:0000313" key="4">
    <source>
        <dbReference type="EMBL" id="KAL3532590.1"/>
    </source>
</evidence>
<evidence type="ECO:0000256" key="1">
    <source>
        <dbReference type="PROSITE-ProRule" id="PRU00047"/>
    </source>
</evidence>
<accession>A0ABD3AN28</accession>
<keyword evidence="5" id="KW-1185">Reference proteome</keyword>
<keyword evidence="1" id="KW-0862">Zinc</keyword>
<sequence>MKILLTTLHVAQVLITERPKKNEEETLEQTRARQKWDNDDFICMGHILNGMSMDFLMHIKMQFLKRIFEKDLRQGICERMQQQLGHKLRLEEEYRNQGDTKDNAQEGVHIMEDGKTKSHKKRIYHSNNSNKNKVANKKKKENCFFCGKAGHYKVECRLFKKKEKEKGSDSIQRTLLP</sequence>
<feature type="compositionally biased region" description="Basic and acidic residues" evidence="2">
    <location>
        <begin position="95"/>
        <end position="116"/>
    </location>
</feature>
<keyword evidence="1" id="KW-0479">Metal-binding</keyword>
<dbReference type="SUPFAM" id="SSF57756">
    <property type="entry name" value="Retrovirus zinc finger-like domains"/>
    <property type="match status" value="1"/>
</dbReference>
<dbReference type="Proteomes" id="UP001630127">
    <property type="component" value="Unassembled WGS sequence"/>
</dbReference>